<accession>A0AC34RE70</accession>
<organism evidence="1 2">
    <name type="scientific">Panagrolaimus sp. JU765</name>
    <dbReference type="NCBI Taxonomy" id="591449"/>
    <lineage>
        <taxon>Eukaryota</taxon>
        <taxon>Metazoa</taxon>
        <taxon>Ecdysozoa</taxon>
        <taxon>Nematoda</taxon>
        <taxon>Chromadorea</taxon>
        <taxon>Rhabditida</taxon>
        <taxon>Tylenchina</taxon>
        <taxon>Panagrolaimomorpha</taxon>
        <taxon>Panagrolaimoidea</taxon>
        <taxon>Panagrolaimidae</taxon>
        <taxon>Panagrolaimus</taxon>
    </lineage>
</organism>
<evidence type="ECO:0000313" key="2">
    <source>
        <dbReference type="WBParaSite" id="JU765_v2.g6129.t1"/>
    </source>
</evidence>
<dbReference type="Proteomes" id="UP000887576">
    <property type="component" value="Unplaced"/>
</dbReference>
<reference evidence="2" key="1">
    <citation type="submission" date="2022-11" db="UniProtKB">
        <authorList>
            <consortium name="WormBaseParasite"/>
        </authorList>
    </citation>
    <scope>IDENTIFICATION</scope>
</reference>
<protein>
    <submittedName>
        <fullName evidence="2">AI-2E family transporter</fullName>
    </submittedName>
</protein>
<dbReference type="WBParaSite" id="JU765_v2.g6129.t1">
    <property type="protein sequence ID" value="JU765_v2.g6129.t1"/>
    <property type="gene ID" value="JU765_v2.g6129"/>
</dbReference>
<sequence length="790" mass="88502">MTEISDRRLTMDTIAGDGSREHRFAMKLAGFNMLFLLLGGIILAGAYSLYRMMDMFILAMVWAVLVGTVLFPIKYKLGKKFEDWLNHLDVTDTPFVIGLAKLPFDRFNALSDGMFEVLWSINGLYCCIFFCILKLLTYPGTLSGIFFLLGCFYGFVDGLLDFLDGTPWLFPMIVLYALVYGGWLYVQDPETIHKKFARVMSLPIWIYGIAYFASFGGPFKVFIFAGTGIVLGLISAGVIESNDEEPVPATTSEEQLEAEVPAVDEPEGKSPLSKAVAETVKDLSNQLPQLDEVTHPVSSDLHIQIIIGLVLAIYVIKHEFFMILFFLPIIFAVLKRISYKLDVIDGVHAYASRFWQSASPHASKMFTIVAAGPLRKFLKLLFTSDRFMVSTLKSKSDVLATIFVMALLALGSIFAFFFVVFEIRNETVHLVRLGSDVIANNPEWFNYAKNYTEDQLKEHNIDDYVEQAYQQGRTWLASNVRSLADPKDVARADELEEQAKILIDQLYKLWEERNIQTYNASSKALTTNGGIIEHLSHLTNLQTLQEEITTIVKDNIDTVLSIAQSLWTVIVVNLSVLRTIISTILEFVFGFGFDMLNFFIEAIVFLTMIFYLLSYSRERWLPLKWMQFLASSVGASQQVGKANITVAIENAISGVFVLSAKMAVFYGLYTYFIHSLFNLNIVFIPSLLASLFAAIPIVPAYSVLIFGAIELYFIRQEAVAAIIFVVMSIAPIGFADAAFYREVKNSHPYVTGLAIIGGMYWLGLKGAIFGPIILCSMIALVNVYAQVTSS</sequence>
<proteinExistence type="predicted"/>
<evidence type="ECO:0000313" key="1">
    <source>
        <dbReference type="Proteomes" id="UP000887576"/>
    </source>
</evidence>
<name>A0AC34RE70_9BILA</name>